<reference evidence="2 4" key="2">
    <citation type="submission" date="2020-12" db="EMBL/GenBank/DDBJ databases">
        <title>FDA dAtabase for Regulatory Grade micrObial Sequences (FDA-ARGOS): Supporting development and validation of Infectious Disease Dx tests.</title>
        <authorList>
            <person name="Sproer C."/>
            <person name="Gronow S."/>
            <person name="Severitt S."/>
            <person name="Schroder I."/>
            <person name="Tallon L."/>
            <person name="Sadzewicz L."/>
            <person name="Zhao X."/>
            <person name="Boylan J."/>
            <person name="Ott S."/>
            <person name="Bowen H."/>
            <person name="Vavikolanu K."/>
            <person name="Mehta A."/>
            <person name="Aluvathingal J."/>
            <person name="Nadendla S."/>
            <person name="Lowell S."/>
            <person name="Myers T."/>
            <person name="Yan Y."/>
            <person name="Sichtig H."/>
        </authorList>
    </citation>
    <scope>NUCLEOTIDE SEQUENCE [LARGE SCALE GENOMIC DNA]</scope>
    <source>
        <strain evidence="2 4">FDAARGOS_881</strain>
    </source>
</reference>
<dbReference type="Proteomes" id="UP000550136">
    <property type="component" value="Unassembled WGS sequence"/>
</dbReference>
<organism evidence="1 3">
    <name type="scientific">Sphingomonas paucimobilis</name>
    <name type="common">Pseudomonas paucimobilis</name>
    <dbReference type="NCBI Taxonomy" id="13689"/>
    <lineage>
        <taxon>Bacteria</taxon>
        <taxon>Pseudomonadati</taxon>
        <taxon>Pseudomonadota</taxon>
        <taxon>Alphaproteobacteria</taxon>
        <taxon>Sphingomonadales</taxon>
        <taxon>Sphingomonadaceae</taxon>
        <taxon>Sphingomonas</taxon>
    </lineage>
</organism>
<dbReference type="EMBL" id="CP065713">
    <property type="protein sequence ID" value="QPT07999.1"/>
    <property type="molecule type" value="Genomic_DNA"/>
</dbReference>
<protein>
    <recommendedName>
        <fullName evidence="5">Lipoprotein</fullName>
    </recommendedName>
</protein>
<evidence type="ECO:0008006" key="5">
    <source>
        <dbReference type="Google" id="ProtNLM"/>
    </source>
</evidence>
<evidence type="ECO:0000313" key="2">
    <source>
        <dbReference type="EMBL" id="QPT07999.1"/>
    </source>
</evidence>
<dbReference type="OrthoDB" id="7448000at2"/>
<dbReference type="PROSITE" id="PS51257">
    <property type="entry name" value="PROKAR_LIPOPROTEIN"/>
    <property type="match status" value="1"/>
</dbReference>
<dbReference type="Proteomes" id="UP000594836">
    <property type="component" value="Chromosome"/>
</dbReference>
<sequence>MSACRLILIGALSLTACQPSGDSIDNAAGERLEAASIATGLVADPASIPLDGIWARDSDRMCILPASGGGSDGLRRVGVVLDYGEGQGCTARGTLARSGRTLEITLGTCRFSARLDGDSIQFPAGLPAACSTVCTGRASLSALIVERVSASVAEARTLRSPNGAALCTD</sequence>
<reference evidence="1 3" key="1">
    <citation type="submission" date="2020-05" db="EMBL/GenBank/DDBJ databases">
        <title>Draft Genome Sequences of Sphingomonas sp. Isolated from the International Space Station.</title>
        <authorList>
            <person name="Bijlani S."/>
            <person name="Singh N.K."/>
            <person name="Mason C.E."/>
            <person name="Wang C.C."/>
            <person name="Venkateswaran K."/>
        </authorList>
    </citation>
    <scope>NUCLEOTIDE SEQUENCE [LARGE SCALE GENOMIC DNA]</scope>
    <source>
        <strain evidence="1 3">FKI-L5-BR-P1</strain>
    </source>
</reference>
<proteinExistence type="predicted"/>
<name>A0A411LG55_SPHPI</name>
<dbReference type="EMBL" id="JABEOU010000033">
    <property type="protein sequence ID" value="NNG57861.1"/>
    <property type="molecule type" value="Genomic_DNA"/>
</dbReference>
<evidence type="ECO:0000313" key="4">
    <source>
        <dbReference type="Proteomes" id="UP000594836"/>
    </source>
</evidence>
<dbReference type="AlphaFoldDB" id="A0A411LG55"/>
<gene>
    <name evidence="1" type="ORF">HKX06_10805</name>
    <name evidence="2" type="ORF">I6G38_14610</name>
</gene>
<evidence type="ECO:0000313" key="3">
    <source>
        <dbReference type="Proteomes" id="UP000550136"/>
    </source>
</evidence>
<evidence type="ECO:0000313" key="1">
    <source>
        <dbReference type="EMBL" id="NNG57861.1"/>
    </source>
</evidence>
<accession>A0A411LG55</accession>